<keyword evidence="2" id="KW-0472">Membrane</keyword>
<protein>
    <submittedName>
        <fullName evidence="4">Transglutaminase domain-containing protein</fullName>
    </submittedName>
</protein>
<keyword evidence="5" id="KW-1185">Reference proteome</keyword>
<dbReference type="OrthoDB" id="9804023at2"/>
<feature type="transmembrane region" description="Helical" evidence="2">
    <location>
        <begin position="165"/>
        <end position="183"/>
    </location>
</feature>
<dbReference type="InterPro" id="IPR021878">
    <property type="entry name" value="TgpA_N"/>
</dbReference>
<feature type="region of interest" description="Disordered" evidence="1">
    <location>
        <begin position="574"/>
        <end position="621"/>
    </location>
</feature>
<dbReference type="InterPro" id="IPR038765">
    <property type="entry name" value="Papain-like_cys_pep_sf"/>
</dbReference>
<dbReference type="PANTHER" id="PTHR42736:SF1">
    <property type="entry name" value="PROTEIN-GLUTAMINE GAMMA-GLUTAMYLTRANSFERASE"/>
    <property type="match status" value="1"/>
</dbReference>
<dbReference type="InterPro" id="IPR052901">
    <property type="entry name" value="Bact_TGase-like"/>
</dbReference>
<evidence type="ECO:0000313" key="4">
    <source>
        <dbReference type="EMBL" id="REJ05894.1"/>
    </source>
</evidence>
<dbReference type="Pfam" id="PF11992">
    <property type="entry name" value="TgpA_N"/>
    <property type="match status" value="1"/>
</dbReference>
<feature type="compositionally biased region" description="Low complexity" evidence="1">
    <location>
        <begin position="1"/>
        <end position="21"/>
    </location>
</feature>
<evidence type="ECO:0000256" key="1">
    <source>
        <dbReference type="SAM" id="MobiDB-lite"/>
    </source>
</evidence>
<sequence length="771" mass="80931">MAGGQPRSTRAPTSPRPGRTSSRCRERSMADPSPQSAWGVRNPDARTAPVAPALLAAGATAIAAWPYTTAVQPGTWTTVVVVVIVATALTGILVRRLLSGRHAAARAWTTLLAQLVVVSLALTAMLVREAAWLGIVPTPTALRLAGAHLGRAFGEVLNGVAPIDATVGMAVLLGVAFGLLAIILDQLVALRCVIATALVVAVVGAVPMVIIGGGVNVVWFVLLALLVLVLFRYGARHDDRAPRRTSGSVATAVGATAVVIALVVAPGMPVSATLPGTGPSVRVDASLRLGDDLRRPESVPVMSVVTNALNPPYLRMATLSRFDGEVWRPDRPAAQSIADGFGTPDWASSVKTEERSTSIRVTGMSSSRLPLPYAAEEVSDIGNGWRAMPGNRTASSETRNADGADYTVTSTSVLPTLEQIRAANAGGADVDETADGLPPVIAETARDITANATNDYDRLITLQNWFRSQFSYSLETPVDQGFDGTGAEAVAAFLEVRSGYCIHFAGAFALMARSMDMPVRIVVGYLPGRPTDDRRDERTVYQVDSDQLHSWPEVHFEGIGWVPFEPTATLGVPTEFSAASSGGDDLPEAERPTTAPTAAPSSAAPEELRDPDAQNGGTGGLRTADPAPFLWTMFGLLVALLLPALIRLAVQFTRLRRAAAGDALAAWRELQATMVDLRMPVSDADTARTRGAWIVAESTADAADVTALVRAVERAAYAESSDEASGLGGAVARVDRALRASSSAPARLGARLVPRSLLPRRRDGAAVVTGK</sequence>
<evidence type="ECO:0000259" key="3">
    <source>
        <dbReference type="SMART" id="SM00460"/>
    </source>
</evidence>
<dbReference type="Gene3D" id="3.10.620.30">
    <property type="match status" value="1"/>
</dbReference>
<keyword evidence="2" id="KW-0812">Transmembrane</keyword>
<dbReference type="Proteomes" id="UP000262172">
    <property type="component" value="Unassembled WGS sequence"/>
</dbReference>
<feature type="transmembrane region" description="Helical" evidence="2">
    <location>
        <begin position="190"/>
        <end position="211"/>
    </location>
</feature>
<dbReference type="PANTHER" id="PTHR42736">
    <property type="entry name" value="PROTEIN-GLUTAMINE GAMMA-GLUTAMYLTRANSFERASE"/>
    <property type="match status" value="1"/>
</dbReference>
<evidence type="ECO:0000313" key="5">
    <source>
        <dbReference type="Proteomes" id="UP000262172"/>
    </source>
</evidence>
<feature type="region of interest" description="Disordered" evidence="1">
    <location>
        <begin position="1"/>
        <end position="43"/>
    </location>
</feature>
<dbReference type="EMBL" id="QUAB01000039">
    <property type="protein sequence ID" value="REJ05894.1"/>
    <property type="molecule type" value="Genomic_DNA"/>
</dbReference>
<gene>
    <name evidence="4" type="ORF">DY023_08085</name>
</gene>
<feature type="transmembrane region" description="Helical" evidence="2">
    <location>
        <begin position="629"/>
        <end position="650"/>
    </location>
</feature>
<evidence type="ECO:0000256" key="2">
    <source>
        <dbReference type="SAM" id="Phobius"/>
    </source>
</evidence>
<feature type="transmembrane region" description="Helical" evidence="2">
    <location>
        <begin position="106"/>
        <end position="127"/>
    </location>
</feature>
<accession>A0A371NVJ6</accession>
<dbReference type="Pfam" id="PF01841">
    <property type="entry name" value="Transglut_core"/>
    <property type="match status" value="1"/>
</dbReference>
<feature type="transmembrane region" description="Helical" evidence="2">
    <location>
        <begin position="50"/>
        <end position="68"/>
    </location>
</feature>
<proteinExistence type="predicted"/>
<dbReference type="SMART" id="SM00460">
    <property type="entry name" value="TGc"/>
    <property type="match status" value="1"/>
</dbReference>
<keyword evidence="2" id="KW-1133">Transmembrane helix</keyword>
<organism evidence="4 5">
    <name type="scientific">Microbacterium bovistercoris</name>
    <dbReference type="NCBI Taxonomy" id="2293570"/>
    <lineage>
        <taxon>Bacteria</taxon>
        <taxon>Bacillati</taxon>
        <taxon>Actinomycetota</taxon>
        <taxon>Actinomycetes</taxon>
        <taxon>Micrococcales</taxon>
        <taxon>Microbacteriaceae</taxon>
        <taxon>Microbacterium</taxon>
    </lineage>
</organism>
<dbReference type="AlphaFoldDB" id="A0A371NVJ6"/>
<feature type="transmembrane region" description="Helical" evidence="2">
    <location>
        <begin position="217"/>
        <end position="235"/>
    </location>
</feature>
<feature type="transmembrane region" description="Helical" evidence="2">
    <location>
        <begin position="74"/>
        <end position="94"/>
    </location>
</feature>
<feature type="transmembrane region" description="Helical" evidence="2">
    <location>
        <begin position="247"/>
        <end position="268"/>
    </location>
</feature>
<feature type="domain" description="Transglutaminase-like" evidence="3">
    <location>
        <begin position="493"/>
        <end position="568"/>
    </location>
</feature>
<dbReference type="SUPFAM" id="SSF54001">
    <property type="entry name" value="Cysteine proteinases"/>
    <property type="match status" value="1"/>
</dbReference>
<reference evidence="4 5" key="1">
    <citation type="submission" date="2018-08" db="EMBL/GenBank/DDBJ databases">
        <title>Isolation, diversity and antifungal activity of Actinobacteria from cow dung.</title>
        <authorList>
            <person name="Ling L."/>
        </authorList>
    </citation>
    <scope>NUCLEOTIDE SEQUENCE [LARGE SCALE GENOMIC DNA]</scope>
    <source>
        <strain evidence="4 5">NEAU-LLE</strain>
    </source>
</reference>
<feature type="compositionally biased region" description="Low complexity" evidence="1">
    <location>
        <begin position="592"/>
        <end position="605"/>
    </location>
</feature>
<dbReference type="InterPro" id="IPR002931">
    <property type="entry name" value="Transglutaminase-like"/>
</dbReference>
<comment type="caution">
    <text evidence="4">The sequence shown here is derived from an EMBL/GenBank/DDBJ whole genome shotgun (WGS) entry which is preliminary data.</text>
</comment>
<name>A0A371NVJ6_9MICO</name>